<reference evidence="1 2" key="1">
    <citation type="journal article" date="2010" name="J. Bacteriol.">
        <title>Whole genome sequences of two Xylella fastidiosa strains (M12 and M23) causing almond leaf scorch disease in California.</title>
        <authorList>
            <person name="Chen J."/>
            <person name="Xie G."/>
            <person name="Han S."/>
            <person name="Chertkov O."/>
            <person name="Sims D."/>
            <person name="Civerolo E.L."/>
        </authorList>
    </citation>
    <scope>NUCLEOTIDE SEQUENCE [LARGE SCALE GENOMIC DNA]</scope>
    <source>
        <strain evidence="1 2">M23</strain>
    </source>
</reference>
<evidence type="ECO:0000313" key="1">
    <source>
        <dbReference type="EMBL" id="ACB93612.1"/>
    </source>
</evidence>
<protein>
    <submittedName>
        <fullName evidence="1">Putative hemagglutinin-related protein</fullName>
    </submittedName>
</protein>
<dbReference type="Proteomes" id="UP000001698">
    <property type="component" value="Chromosome"/>
</dbReference>
<dbReference type="RefSeq" id="WP_012382791.1">
    <property type="nucleotide sequence ID" value="NC_010577.1"/>
</dbReference>
<organism evidence="1 2">
    <name type="scientific">Xylella fastidiosa (strain M23)</name>
    <dbReference type="NCBI Taxonomy" id="405441"/>
    <lineage>
        <taxon>Bacteria</taxon>
        <taxon>Pseudomonadati</taxon>
        <taxon>Pseudomonadota</taxon>
        <taxon>Gammaproteobacteria</taxon>
        <taxon>Lysobacterales</taxon>
        <taxon>Lysobacteraceae</taxon>
        <taxon>Xylella</taxon>
    </lineage>
</organism>
<accession>B2IAR2</accession>
<dbReference type="HOGENOM" id="CLU_061810_0_0_6"/>
<name>B2IAR2_XYLF2</name>
<dbReference type="EMBL" id="CP001011">
    <property type="protein sequence ID" value="ACB93612.1"/>
    <property type="molecule type" value="Genomic_DNA"/>
</dbReference>
<sequence length="455" mass="48967">MIVNYVQQQGATAIGHWVATGQLTEGSPLHAALHALLACAGAAASQQRCSSGAQGAAASSVLTGLFSDPRPEDTAQDREAKRNLITSIVTGIASTTHTDAATATHAAIAAVDNNWLAAKQYVQMVSEELEAATEKDKGRLEEEKVRAKWREISARQDKLTADGLLKGLKESGISNINGLEHLILHPVDVFHELEKILTHPKLLVQLGERAVQDLLNKVSRMAEALYVGGDQHAKQFGEDLGSVIADVGFALAAAGTVKAGEILAEAGINLSKDVLEGMATSKANKLSNVDDIVSAEQEALTRIGNHPNGPDLTQKPPGQFIALQQEKRIEDVKSVVGRRSPKNELVVDRIKIEYIPYDPLVKGGSNKAGNVRVFKSEALTDKQIMNYAQQLAGDVPLKETSKKGVYLAELSDGTKVTLRSVSSSDQVTKARWTIDIANNPSLREITKEKVELKFR</sequence>
<dbReference type="KEGG" id="xfn:XfasM23_2219"/>
<proteinExistence type="predicted"/>
<dbReference type="AlphaFoldDB" id="B2IAR2"/>
<evidence type="ECO:0000313" key="2">
    <source>
        <dbReference type="Proteomes" id="UP000001698"/>
    </source>
</evidence>
<gene>
    <name evidence="1" type="ordered locus">XfasM23_2219</name>
</gene>